<name>A0A5B7IMA2_PORTR</name>
<evidence type="ECO:0000313" key="1">
    <source>
        <dbReference type="EMBL" id="MPC84992.1"/>
    </source>
</evidence>
<dbReference type="AlphaFoldDB" id="A0A5B7IMA2"/>
<proteinExistence type="predicted"/>
<evidence type="ECO:0000313" key="2">
    <source>
        <dbReference type="Proteomes" id="UP000324222"/>
    </source>
</evidence>
<comment type="caution">
    <text evidence="1">The sequence shown here is derived from an EMBL/GenBank/DDBJ whole genome shotgun (WGS) entry which is preliminary data.</text>
</comment>
<dbReference type="Proteomes" id="UP000324222">
    <property type="component" value="Unassembled WGS sequence"/>
</dbReference>
<reference evidence="1 2" key="1">
    <citation type="submission" date="2019-05" db="EMBL/GenBank/DDBJ databases">
        <title>Another draft genome of Portunus trituberculatus and its Hox gene families provides insights of decapod evolution.</title>
        <authorList>
            <person name="Jeong J.-H."/>
            <person name="Song I."/>
            <person name="Kim S."/>
            <person name="Choi T."/>
            <person name="Kim D."/>
            <person name="Ryu S."/>
            <person name="Kim W."/>
        </authorList>
    </citation>
    <scope>NUCLEOTIDE SEQUENCE [LARGE SCALE GENOMIC DNA]</scope>
    <source>
        <tissue evidence="1">Muscle</tissue>
    </source>
</reference>
<keyword evidence="2" id="KW-1185">Reference proteome</keyword>
<accession>A0A5B7IMA2</accession>
<organism evidence="1 2">
    <name type="scientific">Portunus trituberculatus</name>
    <name type="common">Swimming crab</name>
    <name type="synonym">Neptunus trituberculatus</name>
    <dbReference type="NCBI Taxonomy" id="210409"/>
    <lineage>
        <taxon>Eukaryota</taxon>
        <taxon>Metazoa</taxon>
        <taxon>Ecdysozoa</taxon>
        <taxon>Arthropoda</taxon>
        <taxon>Crustacea</taxon>
        <taxon>Multicrustacea</taxon>
        <taxon>Malacostraca</taxon>
        <taxon>Eumalacostraca</taxon>
        <taxon>Eucarida</taxon>
        <taxon>Decapoda</taxon>
        <taxon>Pleocyemata</taxon>
        <taxon>Brachyura</taxon>
        <taxon>Eubrachyura</taxon>
        <taxon>Portunoidea</taxon>
        <taxon>Portunidae</taxon>
        <taxon>Portuninae</taxon>
        <taxon>Portunus</taxon>
    </lineage>
</organism>
<protein>
    <submittedName>
        <fullName evidence="1">Uncharacterized protein</fullName>
    </submittedName>
</protein>
<dbReference type="EMBL" id="VSRR010067024">
    <property type="protein sequence ID" value="MPC84992.1"/>
    <property type="molecule type" value="Genomic_DNA"/>
</dbReference>
<sequence>MQGRREKCEDWQESGRLVMREEEGGRYRRDVSFTSTLKAERKMITSSGSCSSSSSSSSRYRRRRHHPIIPYLWCFLDTLTEALGMWQAARVGQNLKGT</sequence>
<gene>
    <name evidence="1" type="ORF">E2C01_079750</name>
</gene>